<reference evidence="2 3" key="1">
    <citation type="submission" date="2013-08" db="EMBL/GenBank/DDBJ databases">
        <title>Genome sequencing of Cellulomonas bogoriensis 69B4.</title>
        <authorList>
            <person name="Chen F."/>
            <person name="Li Y."/>
            <person name="Wang G."/>
        </authorList>
    </citation>
    <scope>NUCLEOTIDE SEQUENCE [LARGE SCALE GENOMIC DNA]</scope>
    <source>
        <strain evidence="2 3">69B4</strain>
    </source>
</reference>
<keyword evidence="1" id="KW-0812">Transmembrane</keyword>
<evidence type="ECO:0000313" key="3">
    <source>
        <dbReference type="Proteomes" id="UP000054314"/>
    </source>
</evidence>
<dbReference type="Proteomes" id="UP000054314">
    <property type="component" value="Unassembled WGS sequence"/>
</dbReference>
<evidence type="ECO:0008006" key="4">
    <source>
        <dbReference type="Google" id="ProtNLM"/>
    </source>
</evidence>
<evidence type="ECO:0000313" key="2">
    <source>
        <dbReference type="EMBL" id="KGM12932.1"/>
    </source>
</evidence>
<dbReference type="Pfam" id="PF06103">
    <property type="entry name" value="DUF948"/>
    <property type="match status" value="1"/>
</dbReference>
<organism evidence="2 3">
    <name type="scientific">Cellulomonas bogoriensis 69B4 = DSM 16987</name>
    <dbReference type="NCBI Taxonomy" id="1386082"/>
    <lineage>
        <taxon>Bacteria</taxon>
        <taxon>Bacillati</taxon>
        <taxon>Actinomycetota</taxon>
        <taxon>Actinomycetes</taxon>
        <taxon>Micrococcales</taxon>
        <taxon>Cellulomonadaceae</taxon>
        <taxon>Cellulomonas</taxon>
    </lineage>
</organism>
<dbReference type="RefSeq" id="WP_035060389.1">
    <property type="nucleotide sequence ID" value="NZ_AXCZ01000081.1"/>
</dbReference>
<evidence type="ECO:0000256" key="1">
    <source>
        <dbReference type="SAM" id="Phobius"/>
    </source>
</evidence>
<keyword evidence="1" id="KW-0472">Membrane</keyword>
<dbReference type="AlphaFoldDB" id="A0A0A0BZ06"/>
<dbReference type="OrthoDB" id="3237344at2"/>
<keyword evidence="1" id="KW-1133">Transmembrane helix</keyword>
<sequence length="120" mass="12363">MTPGDIAGLIAAVAFVLLVGFLAMPLLKLARVFDEARASVKQITDHTVPVLDETAATVATTNAQLVKIDAMTTSAAEVSQNVSALTALVAATVGGPLIKLAAFSYGVRQALEGLTGKVRR</sequence>
<keyword evidence="3" id="KW-1185">Reference proteome</keyword>
<accession>A0A0A0BZ06</accession>
<dbReference type="EMBL" id="AXCZ01000081">
    <property type="protein sequence ID" value="KGM12932.1"/>
    <property type="molecule type" value="Genomic_DNA"/>
</dbReference>
<comment type="caution">
    <text evidence="2">The sequence shown here is derived from an EMBL/GenBank/DDBJ whole genome shotgun (WGS) entry which is preliminary data.</text>
</comment>
<proteinExistence type="predicted"/>
<feature type="transmembrane region" description="Helical" evidence="1">
    <location>
        <begin position="6"/>
        <end position="27"/>
    </location>
</feature>
<dbReference type="InterPro" id="IPR009293">
    <property type="entry name" value="UPF0478"/>
</dbReference>
<protein>
    <recommendedName>
        <fullName evidence="4">DUF948 domain-containing protein</fullName>
    </recommendedName>
</protein>
<name>A0A0A0BZ06_9CELL</name>
<gene>
    <name evidence="2" type="ORF">N869_00830</name>
</gene>